<protein>
    <recommendedName>
        <fullName evidence="11">Sulfotransferase</fullName>
        <ecNumber evidence="11">2.8.2.-</ecNumber>
    </recommendedName>
</protein>
<keyword evidence="6" id="KW-1133">Transmembrane helix</keyword>
<reference evidence="14" key="2">
    <citation type="submission" date="2025-09" db="UniProtKB">
        <authorList>
            <consortium name="Ensembl"/>
        </authorList>
    </citation>
    <scope>IDENTIFICATION</scope>
</reference>
<dbReference type="InterPro" id="IPR016469">
    <property type="entry name" value="Carbohydrate_sulfotransferase"/>
</dbReference>
<comment type="similarity">
    <text evidence="2">Belongs to the sulfotransferase 1 family. Gal/GlcNAc/GalNAc subfamily.</text>
</comment>
<dbReference type="GO" id="GO:0045130">
    <property type="term" value="F:keratan sulfotransferase activity"/>
    <property type="evidence" value="ECO:0007669"/>
    <property type="project" value="TreeGrafter"/>
</dbReference>
<dbReference type="InterPro" id="IPR000863">
    <property type="entry name" value="Sulfotransferase_dom"/>
</dbReference>
<evidence type="ECO:0000256" key="1">
    <source>
        <dbReference type="ARBA" id="ARBA00004323"/>
    </source>
</evidence>
<evidence type="ECO:0000256" key="7">
    <source>
        <dbReference type="ARBA" id="ARBA00023034"/>
    </source>
</evidence>
<dbReference type="Proteomes" id="UP000261520">
    <property type="component" value="Unplaced"/>
</dbReference>
<dbReference type="Ensembl" id="ENSPMGT00000024034.1">
    <property type="protein sequence ID" value="ENSPMGP00000022564.1"/>
    <property type="gene ID" value="ENSPMGG00000018264.1"/>
</dbReference>
<dbReference type="GO" id="GO:0006790">
    <property type="term" value="P:sulfur compound metabolic process"/>
    <property type="evidence" value="ECO:0007669"/>
    <property type="project" value="TreeGrafter"/>
</dbReference>
<keyword evidence="4" id="KW-0812">Transmembrane</keyword>
<evidence type="ECO:0000313" key="14">
    <source>
        <dbReference type="Ensembl" id="ENSPMGP00000022564.1"/>
    </source>
</evidence>
<evidence type="ECO:0000313" key="15">
    <source>
        <dbReference type="Proteomes" id="UP000261520"/>
    </source>
</evidence>
<evidence type="ECO:0000256" key="2">
    <source>
        <dbReference type="ARBA" id="ARBA00005530"/>
    </source>
</evidence>
<organism evidence="14 15">
    <name type="scientific">Periophthalmus magnuspinnatus</name>
    <dbReference type="NCBI Taxonomy" id="409849"/>
    <lineage>
        <taxon>Eukaryota</taxon>
        <taxon>Metazoa</taxon>
        <taxon>Chordata</taxon>
        <taxon>Craniata</taxon>
        <taxon>Vertebrata</taxon>
        <taxon>Euteleostomi</taxon>
        <taxon>Actinopterygii</taxon>
        <taxon>Neopterygii</taxon>
        <taxon>Teleostei</taxon>
        <taxon>Neoteleostei</taxon>
        <taxon>Acanthomorphata</taxon>
        <taxon>Gobiaria</taxon>
        <taxon>Gobiiformes</taxon>
        <taxon>Gobioidei</taxon>
        <taxon>Gobiidae</taxon>
        <taxon>Oxudercinae</taxon>
        <taxon>Periophthalmus</taxon>
    </lineage>
</organism>
<dbReference type="InterPro" id="IPR027417">
    <property type="entry name" value="P-loop_NTPase"/>
</dbReference>
<dbReference type="GO" id="GO:0005975">
    <property type="term" value="P:carbohydrate metabolic process"/>
    <property type="evidence" value="ECO:0007669"/>
    <property type="project" value="InterPro"/>
</dbReference>
<evidence type="ECO:0000256" key="12">
    <source>
        <dbReference type="SAM" id="SignalP"/>
    </source>
</evidence>
<dbReference type="PANTHER" id="PTHR10704:SF36">
    <property type="entry name" value="CARBOHYDRATE SULFOTRANSFERASE 1"/>
    <property type="match status" value="1"/>
</dbReference>
<feature type="chain" id="PRO_5017245947" description="Sulfotransferase" evidence="12">
    <location>
        <begin position="24"/>
        <end position="401"/>
    </location>
</feature>
<accession>A0A3B4B1K9</accession>
<evidence type="ECO:0000256" key="10">
    <source>
        <dbReference type="ARBA" id="ARBA00023277"/>
    </source>
</evidence>
<evidence type="ECO:0000256" key="11">
    <source>
        <dbReference type="RuleBase" id="RU361155"/>
    </source>
</evidence>
<name>A0A3B4B1K9_9GOBI</name>
<keyword evidence="3 11" id="KW-0808">Transferase</keyword>
<dbReference type="STRING" id="409849.ENSPMGP00000022564"/>
<dbReference type="SUPFAM" id="SSF52540">
    <property type="entry name" value="P-loop containing nucleoside triphosphate hydrolases"/>
    <property type="match status" value="1"/>
</dbReference>
<dbReference type="Gene3D" id="3.40.50.300">
    <property type="entry name" value="P-loop containing nucleotide triphosphate hydrolases"/>
    <property type="match status" value="1"/>
</dbReference>
<keyword evidence="12" id="KW-0732">Signal</keyword>
<dbReference type="GO" id="GO:0042339">
    <property type="term" value="P:keratan sulfate proteoglycan metabolic process"/>
    <property type="evidence" value="ECO:0007669"/>
    <property type="project" value="TreeGrafter"/>
</dbReference>
<dbReference type="InterPro" id="IPR051135">
    <property type="entry name" value="Gal/GlcNAc/GalNAc_ST"/>
</dbReference>
<keyword evidence="10" id="KW-0119">Carbohydrate metabolism</keyword>
<dbReference type="GO" id="GO:0001517">
    <property type="term" value="F:N-acetylglucosamine 6-O-sulfotransferase activity"/>
    <property type="evidence" value="ECO:0007669"/>
    <property type="project" value="TreeGrafter"/>
</dbReference>
<reference evidence="14" key="1">
    <citation type="submission" date="2025-08" db="UniProtKB">
        <authorList>
            <consortium name="Ensembl"/>
        </authorList>
    </citation>
    <scope>IDENTIFICATION</scope>
</reference>
<proteinExistence type="inferred from homology"/>
<evidence type="ECO:0000256" key="5">
    <source>
        <dbReference type="ARBA" id="ARBA00022968"/>
    </source>
</evidence>
<dbReference type="AlphaFoldDB" id="A0A3B4B1K9"/>
<keyword evidence="8" id="KW-0472">Membrane</keyword>
<keyword evidence="9" id="KW-0325">Glycoprotein</keyword>
<evidence type="ECO:0000256" key="3">
    <source>
        <dbReference type="ARBA" id="ARBA00022679"/>
    </source>
</evidence>
<sequence>MQCSWKSVVLLALASVAIQYTAIRTLTSTSYLLCPAHSNSGCDDERLSNSTRRTQVLLLTTTRCGSTFIGQLLNQHPDVFYLFEPLYHVQASIIPRIHLPSDRQVMLGASRDLLWSLFQCDLYALESYIRPAPTNHMLDNLFRHSASRTLCQPPVCQAFKPGDSWEEWQCKKKCHPLNLTLAAKACHGKPHVAMKTVRVPVVGDLRPLLEDPRLNIKVIQLVRDPRGILSSRIETFRDLYRLWGIWQATGRRPHTLETRQFTTICDDFYNSVSTALSRPAWLKGRYMLVRYEDLSRNPLQKTKEIYDFVGLTMTPSVEEWIRVNTRATNDAQAKDKFGTMRDSAANAESWRQKLPFDMVEYSQGACQRALGQLGYREVQSAQELRNMNISLVLRKTFVPFL</sequence>
<evidence type="ECO:0000256" key="8">
    <source>
        <dbReference type="ARBA" id="ARBA00023136"/>
    </source>
</evidence>
<dbReference type="PANTHER" id="PTHR10704">
    <property type="entry name" value="CARBOHYDRATE SULFOTRANSFERASE"/>
    <property type="match status" value="1"/>
</dbReference>
<comment type="subcellular location">
    <subcellularLocation>
        <location evidence="1">Golgi apparatus membrane</location>
        <topology evidence="1">Single-pass type II membrane protein</topology>
    </subcellularLocation>
</comment>
<evidence type="ECO:0000256" key="9">
    <source>
        <dbReference type="ARBA" id="ARBA00023180"/>
    </source>
</evidence>
<feature type="domain" description="Sulfotransferase" evidence="13">
    <location>
        <begin position="54"/>
        <end position="373"/>
    </location>
</feature>
<keyword evidence="15" id="KW-1185">Reference proteome</keyword>
<dbReference type="PIRSF" id="PIRSF005883">
    <property type="entry name" value="Carbohydrate_sulfotransferase"/>
    <property type="match status" value="1"/>
</dbReference>
<dbReference type="Pfam" id="PF00685">
    <property type="entry name" value="Sulfotransfer_1"/>
    <property type="match status" value="1"/>
</dbReference>
<dbReference type="GO" id="GO:0000139">
    <property type="term" value="C:Golgi membrane"/>
    <property type="evidence" value="ECO:0007669"/>
    <property type="project" value="UniProtKB-SubCell"/>
</dbReference>
<keyword evidence="5" id="KW-0735">Signal-anchor</keyword>
<feature type="signal peptide" evidence="12">
    <location>
        <begin position="1"/>
        <end position="23"/>
    </location>
</feature>
<dbReference type="EC" id="2.8.2.-" evidence="11"/>
<keyword evidence="7" id="KW-0333">Golgi apparatus</keyword>
<dbReference type="GO" id="GO:0006044">
    <property type="term" value="P:N-acetylglucosamine metabolic process"/>
    <property type="evidence" value="ECO:0007669"/>
    <property type="project" value="TreeGrafter"/>
</dbReference>
<evidence type="ECO:0000256" key="6">
    <source>
        <dbReference type="ARBA" id="ARBA00022989"/>
    </source>
</evidence>
<evidence type="ECO:0000259" key="13">
    <source>
        <dbReference type="Pfam" id="PF00685"/>
    </source>
</evidence>
<evidence type="ECO:0000256" key="4">
    <source>
        <dbReference type="ARBA" id="ARBA00022692"/>
    </source>
</evidence>